<proteinExistence type="predicted"/>
<organism evidence="2 3">
    <name type="scientific">Ectocarpus siliculosus</name>
    <name type="common">Brown alga</name>
    <name type="synonym">Conferva siliculosa</name>
    <dbReference type="NCBI Taxonomy" id="2880"/>
    <lineage>
        <taxon>Eukaryota</taxon>
        <taxon>Sar</taxon>
        <taxon>Stramenopiles</taxon>
        <taxon>Ochrophyta</taxon>
        <taxon>PX clade</taxon>
        <taxon>Phaeophyceae</taxon>
        <taxon>Ectocarpales</taxon>
        <taxon>Ectocarpaceae</taxon>
        <taxon>Ectocarpus</taxon>
    </lineage>
</organism>
<name>D7G6M1_ECTSI</name>
<dbReference type="AlphaFoldDB" id="D7G6M1"/>
<evidence type="ECO:0000256" key="1">
    <source>
        <dbReference type="SAM" id="MobiDB-lite"/>
    </source>
</evidence>
<reference evidence="2 3" key="1">
    <citation type="journal article" date="2010" name="Nature">
        <title>The Ectocarpus genome and the independent evolution of multicellularity in brown algae.</title>
        <authorList>
            <person name="Cock J.M."/>
            <person name="Sterck L."/>
            <person name="Rouze P."/>
            <person name="Scornet D."/>
            <person name="Allen A.E."/>
            <person name="Amoutzias G."/>
            <person name="Anthouard V."/>
            <person name="Artiguenave F."/>
            <person name="Aury J.M."/>
            <person name="Badger J.H."/>
            <person name="Beszteri B."/>
            <person name="Billiau K."/>
            <person name="Bonnet E."/>
            <person name="Bothwell J.H."/>
            <person name="Bowler C."/>
            <person name="Boyen C."/>
            <person name="Brownlee C."/>
            <person name="Carrano C.J."/>
            <person name="Charrier B."/>
            <person name="Cho G.Y."/>
            <person name="Coelho S.M."/>
            <person name="Collen J."/>
            <person name="Corre E."/>
            <person name="Da Silva C."/>
            <person name="Delage L."/>
            <person name="Delaroque N."/>
            <person name="Dittami S.M."/>
            <person name="Doulbeau S."/>
            <person name="Elias M."/>
            <person name="Farnham G."/>
            <person name="Gachon C.M."/>
            <person name="Gschloessl B."/>
            <person name="Heesch S."/>
            <person name="Jabbari K."/>
            <person name="Jubin C."/>
            <person name="Kawai H."/>
            <person name="Kimura K."/>
            <person name="Kloareg B."/>
            <person name="Kupper F.C."/>
            <person name="Lang D."/>
            <person name="Le Bail A."/>
            <person name="Leblanc C."/>
            <person name="Lerouge P."/>
            <person name="Lohr M."/>
            <person name="Lopez P.J."/>
            <person name="Martens C."/>
            <person name="Maumus F."/>
            <person name="Michel G."/>
            <person name="Miranda-Saavedra D."/>
            <person name="Morales J."/>
            <person name="Moreau H."/>
            <person name="Motomura T."/>
            <person name="Nagasato C."/>
            <person name="Napoli C.A."/>
            <person name="Nelson D.R."/>
            <person name="Nyvall-Collen P."/>
            <person name="Peters A.F."/>
            <person name="Pommier C."/>
            <person name="Potin P."/>
            <person name="Poulain J."/>
            <person name="Quesneville H."/>
            <person name="Read B."/>
            <person name="Rensing S.A."/>
            <person name="Ritter A."/>
            <person name="Rousvoal S."/>
            <person name="Samanta M."/>
            <person name="Samson G."/>
            <person name="Schroeder D.C."/>
            <person name="Segurens B."/>
            <person name="Strittmatter M."/>
            <person name="Tonon T."/>
            <person name="Tregear J.W."/>
            <person name="Valentin K."/>
            <person name="von Dassow P."/>
            <person name="Yamagishi T."/>
            <person name="Van de Peer Y."/>
            <person name="Wincker P."/>
        </authorList>
    </citation>
    <scope>NUCLEOTIDE SEQUENCE [LARGE SCALE GENOMIC DNA]</scope>
    <source>
        <strain evidence="3">Ec32 / CCAP1310/4</strain>
    </source>
</reference>
<dbReference type="InterPro" id="IPR036322">
    <property type="entry name" value="WD40_repeat_dom_sf"/>
</dbReference>
<dbReference type="Gene3D" id="2.130.10.10">
    <property type="entry name" value="YVTN repeat-like/Quinoprotein amine dehydrogenase"/>
    <property type="match status" value="1"/>
</dbReference>
<evidence type="ECO:0000313" key="2">
    <source>
        <dbReference type="EMBL" id="CBJ33960.1"/>
    </source>
</evidence>
<dbReference type="InParanoid" id="D7G6M1"/>
<dbReference type="Proteomes" id="UP000002630">
    <property type="component" value="Unassembled WGS sequence"/>
</dbReference>
<protein>
    <submittedName>
        <fullName evidence="2">Uncharacterized protein</fullName>
    </submittedName>
</protein>
<feature type="region of interest" description="Disordered" evidence="1">
    <location>
        <begin position="123"/>
        <end position="149"/>
    </location>
</feature>
<dbReference type="InterPro" id="IPR015943">
    <property type="entry name" value="WD40/YVTN_repeat-like_dom_sf"/>
</dbReference>
<gene>
    <name evidence="2" type="ORF">Esi_0764_0006</name>
</gene>
<feature type="region of interest" description="Disordered" evidence="1">
    <location>
        <begin position="187"/>
        <end position="256"/>
    </location>
</feature>
<dbReference type="STRING" id="2880.D7G6M1"/>
<feature type="compositionally biased region" description="Low complexity" evidence="1">
    <location>
        <begin position="225"/>
        <end position="234"/>
    </location>
</feature>
<sequence length="707" mass="70753">MNQRLVLFGIEHKDETRSDKSLAICDIHYVRQWRQRRGAPSAQAAAAAAATGTADSAAAVLSSSNGSLEDSRSSVAAAVAAAATASAAAGGAGGNDGGRAAAATAAGSAAIAVGTIGDYGGGGGGGGGSRKTSAPSSQREGGASGFLVGSFGSVRSGGSGGGSGGGGGGGMVAGMLSSMTGMTLAGSTSGARFGSGGGSGNGQRMAEEFSDDETDGVADDDDNNINDVAAAAVRSRGRRARAGTAPATDSSGGRTGNRVDFLDASGSNAAAVVGGGGSAAGSGEIWPIPKGDGGWDSAVAAAENAHADLGGNEGYASLAWLPGTDSVLLAGTGSKFLKSIDVRGRGDDALRSADSSNVVPRTMEVHKGGVIRIAVLPEDPRIVATWSDSVGEPVKLWKSRSLVGRNGGGGNVKARDASQSSNPVATLRPPDKTSFVVDIPSRYELTKHPVSRVSWQPPRVTPRPIAPWALSGAGGGGATAAAAVTKAITQVLAEDERIAVTFPQRMLTVGGPFVENIGPWFQTRAMATSAHGDVGHTKGFREAEGNPERSGLMTRLGEDAASLSGQELGQRELADVARRRIARSGKPPLMTEVMKWRAQAQYRSDAVYNRDTIFDEEVANQVGISSSSDIHPLLENRAVSSTTGTGTGGGGGGSGAIMAIATADILSGWHLWDWVARVEALCEEQRVLAAKAAATSGGSASGGGGGG</sequence>
<dbReference type="SUPFAM" id="SSF50978">
    <property type="entry name" value="WD40 repeat-like"/>
    <property type="match status" value="1"/>
</dbReference>
<feature type="region of interest" description="Disordered" evidence="1">
    <location>
        <begin position="407"/>
        <end position="431"/>
    </location>
</feature>
<feature type="compositionally biased region" description="Polar residues" evidence="1">
    <location>
        <begin position="130"/>
        <end position="139"/>
    </location>
</feature>
<keyword evidence="3" id="KW-1185">Reference proteome</keyword>
<dbReference type="OrthoDB" id="341486at2759"/>
<dbReference type="EMBL" id="FN649760">
    <property type="protein sequence ID" value="CBJ33960.1"/>
    <property type="molecule type" value="Genomic_DNA"/>
</dbReference>
<feature type="compositionally biased region" description="Acidic residues" evidence="1">
    <location>
        <begin position="208"/>
        <end position="224"/>
    </location>
</feature>
<accession>D7G6M1</accession>
<evidence type="ECO:0000313" key="3">
    <source>
        <dbReference type="Proteomes" id="UP000002630"/>
    </source>
</evidence>